<dbReference type="Proteomes" id="UP000037020">
    <property type="component" value="Unassembled WGS sequence"/>
</dbReference>
<sequence>VQAMSEELAEKLSSGRPVPDWQPHEIFGHPHLVQKVVAPEVVQEHLTGLLGEVSGGSWVYQVKGTPASRALGNSFGAGRNEADFSDAAQTGKHVGELYGKTAFTDDTATVSAWPKIKNPRVLAVADSGDLSASMIGSALTGAGHSVSSATNGSVGLNAAFRAKQPDAHQTTGNYGLTWTPYQRGRTTTESASLTANPANTTEHAGPLALVVADVDWHLAARYRHAGLAAPAVNAVTANTPKGRV</sequence>
<feature type="non-terminal residue" evidence="2">
    <location>
        <position position="1"/>
    </location>
</feature>
<keyword evidence="3" id="KW-1185">Reference proteome</keyword>
<feature type="non-terminal residue" evidence="2">
    <location>
        <position position="244"/>
    </location>
</feature>
<proteinExistence type="predicted"/>
<feature type="region of interest" description="Disordered" evidence="1">
    <location>
        <begin position="1"/>
        <end position="20"/>
    </location>
</feature>
<evidence type="ECO:0000313" key="2">
    <source>
        <dbReference type="EMBL" id="KOG88971.1"/>
    </source>
</evidence>
<comment type="caution">
    <text evidence="2">The sequence shown here is derived from an EMBL/GenBank/DDBJ whole genome shotgun (WGS) entry which is preliminary data.</text>
</comment>
<organism evidence="2 3">
    <name type="scientific">Streptomyces varsoviensis</name>
    <dbReference type="NCBI Taxonomy" id="67373"/>
    <lineage>
        <taxon>Bacteria</taxon>
        <taxon>Bacillati</taxon>
        <taxon>Actinomycetota</taxon>
        <taxon>Actinomycetes</taxon>
        <taxon>Kitasatosporales</taxon>
        <taxon>Streptomycetaceae</taxon>
        <taxon>Streptomyces</taxon>
    </lineage>
</organism>
<reference evidence="2 3" key="1">
    <citation type="submission" date="2015-07" db="EMBL/GenBank/DDBJ databases">
        <authorList>
            <person name="Ju K.-S."/>
            <person name="Doroghazi J.R."/>
            <person name="Metcalf W.W."/>
        </authorList>
    </citation>
    <scope>NUCLEOTIDE SEQUENCE [LARGE SCALE GENOMIC DNA]</scope>
    <source>
        <strain evidence="2 3">NRRL B-3589</strain>
    </source>
</reference>
<dbReference type="EMBL" id="LGUT01001417">
    <property type="protein sequence ID" value="KOG88971.1"/>
    <property type="molecule type" value="Genomic_DNA"/>
</dbReference>
<gene>
    <name evidence="2" type="ORF">ADK38_16825</name>
</gene>
<accession>A0ABR5J6I9</accession>
<evidence type="ECO:0000256" key="1">
    <source>
        <dbReference type="SAM" id="MobiDB-lite"/>
    </source>
</evidence>
<evidence type="ECO:0000313" key="3">
    <source>
        <dbReference type="Proteomes" id="UP000037020"/>
    </source>
</evidence>
<name>A0ABR5J6I9_9ACTN</name>
<protein>
    <submittedName>
        <fullName evidence="2">Uncharacterized protein</fullName>
    </submittedName>
</protein>